<dbReference type="SUPFAM" id="SSF53790">
    <property type="entry name" value="Tetrapyrrole methylase"/>
    <property type="match status" value="1"/>
</dbReference>
<dbReference type="InterPro" id="IPR014008">
    <property type="entry name" value="Cbl_synth_MTase_CbiT"/>
</dbReference>
<dbReference type="InterPro" id="IPR012818">
    <property type="entry name" value="CbiE"/>
</dbReference>
<reference evidence="7 8" key="1">
    <citation type="journal article" date="2013" name="Int. J. Syst. Evol. Microbiol.">
        <title>Hoeflea suaedae sp. nov., an endophytic bacterium isolated from the root of the halophyte Suaeda maritima.</title>
        <authorList>
            <person name="Chung E.J."/>
            <person name="Park J.A."/>
            <person name="Pramanik P."/>
            <person name="Bibi F."/>
            <person name="Jeon C.O."/>
            <person name="Chung Y.R."/>
        </authorList>
    </citation>
    <scope>NUCLEOTIDE SEQUENCE [LARGE SCALE GENOMIC DNA]</scope>
    <source>
        <strain evidence="7 8">YC6898</strain>
    </source>
</reference>
<gene>
    <name evidence="7" type="primary">cbiE</name>
    <name evidence="7" type="ORF">E2A64_10775</name>
</gene>
<keyword evidence="2" id="KW-0169">Cobalamin biosynthesis</keyword>
<dbReference type="GO" id="GO:0009236">
    <property type="term" value="P:cobalamin biosynthetic process"/>
    <property type="evidence" value="ECO:0007669"/>
    <property type="project" value="UniProtKB-UniPathway"/>
</dbReference>
<name>A0A4V6PK05_9HYPH</name>
<protein>
    <submittedName>
        <fullName evidence="7">Precorrin-6y C5,15-methyltransferase (Decarboxylating) subunit CbiE</fullName>
    </submittedName>
</protein>
<evidence type="ECO:0000256" key="3">
    <source>
        <dbReference type="ARBA" id="ARBA00022603"/>
    </source>
</evidence>
<dbReference type="PANTHER" id="PTHR43182:SF1">
    <property type="entry name" value="COBALT-PRECORRIN-7 C(5)-METHYLTRANSFERASE"/>
    <property type="match status" value="1"/>
</dbReference>
<proteinExistence type="predicted"/>
<evidence type="ECO:0000256" key="5">
    <source>
        <dbReference type="ARBA" id="ARBA00022691"/>
    </source>
</evidence>
<dbReference type="GO" id="GO:0008276">
    <property type="term" value="F:protein methyltransferase activity"/>
    <property type="evidence" value="ECO:0007669"/>
    <property type="project" value="InterPro"/>
</dbReference>
<dbReference type="Proteomes" id="UP000295131">
    <property type="component" value="Unassembled WGS sequence"/>
</dbReference>
<dbReference type="PIRSF" id="PIRSF036428">
    <property type="entry name" value="CobL"/>
    <property type="match status" value="1"/>
</dbReference>
<dbReference type="CDD" id="cd11644">
    <property type="entry name" value="Precorrin-6Y-MT"/>
    <property type="match status" value="1"/>
</dbReference>
<dbReference type="NCBIfam" id="TIGR02469">
    <property type="entry name" value="CbiT"/>
    <property type="match status" value="1"/>
</dbReference>
<evidence type="ECO:0000256" key="1">
    <source>
        <dbReference type="ARBA" id="ARBA00004953"/>
    </source>
</evidence>
<dbReference type="InterPro" id="IPR035996">
    <property type="entry name" value="4pyrrol_Methylase_sf"/>
</dbReference>
<dbReference type="NCBIfam" id="TIGR02467">
    <property type="entry name" value="CbiE"/>
    <property type="match status" value="1"/>
</dbReference>
<dbReference type="SUPFAM" id="SSF53335">
    <property type="entry name" value="S-adenosyl-L-methionine-dependent methyltransferases"/>
    <property type="match status" value="1"/>
</dbReference>
<dbReference type="InterPro" id="IPR050714">
    <property type="entry name" value="Cobalamin_biosynth_MTase"/>
</dbReference>
<dbReference type="Gene3D" id="3.40.50.150">
    <property type="entry name" value="Vaccinia Virus protein VP39"/>
    <property type="match status" value="1"/>
</dbReference>
<dbReference type="InterPro" id="IPR000878">
    <property type="entry name" value="4pyrrol_Mease"/>
</dbReference>
<keyword evidence="4 7" id="KW-0808">Transferase</keyword>
<dbReference type="CDD" id="cd02440">
    <property type="entry name" value="AdoMet_MTases"/>
    <property type="match status" value="1"/>
</dbReference>
<dbReference type="AlphaFoldDB" id="A0A4V6PK05"/>
<keyword evidence="8" id="KW-1185">Reference proteome</keyword>
<evidence type="ECO:0000256" key="4">
    <source>
        <dbReference type="ARBA" id="ARBA00022679"/>
    </source>
</evidence>
<organism evidence="7 8">
    <name type="scientific">Pseudohoeflea suaedae</name>
    <dbReference type="NCBI Taxonomy" id="877384"/>
    <lineage>
        <taxon>Bacteria</taxon>
        <taxon>Pseudomonadati</taxon>
        <taxon>Pseudomonadota</taxon>
        <taxon>Alphaproteobacteria</taxon>
        <taxon>Hyphomicrobiales</taxon>
        <taxon>Rhizobiaceae</taxon>
        <taxon>Pseudohoeflea</taxon>
    </lineage>
</organism>
<dbReference type="UniPathway" id="UPA00148"/>
<evidence type="ECO:0000256" key="2">
    <source>
        <dbReference type="ARBA" id="ARBA00022573"/>
    </source>
</evidence>
<keyword evidence="5" id="KW-0949">S-adenosyl-L-methionine</keyword>
<evidence type="ECO:0000313" key="7">
    <source>
        <dbReference type="EMBL" id="TDH35802.1"/>
    </source>
</evidence>
<sequence length="414" mass="43985">MADMSTQDGVMPWLTLLGVGDNGLDSLAPPARALFDAARTVIAPARVLAEIDAGDREVIPWTFGVRQTIELLLERRGEPITILATGDPMHFGIGATMMRHIGADEIRVIPTPSAFSLAAARLGWAQQEVAMISLHGRSVHALAAHLQPGNRIIALTSTGRTICEAADILVARGFGGSRIAVLEHMGGRREKIVEMAARDIRSGSAEFAAFNTLAVDCIADPDAACLSPVPGLPDDAFEHDGQLTKREIRAATLAHLGPMPGALLWDVGAGNGSIAIEWMRAARGARAVAMETDAERVERIAANAMALGTPTLDIRHGEAPLVLEGLEAPDAVFIGGGMSEEGVFEAAWAALKPGGRLVANAVTVESEARIFALREHFGGELVRLQVSRAEPVGRFMGWKPMMPVTLWSVRKAFG</sequence>
<dbReference type="Pfam" id="PF00590">
    <property type="entry name" value="TP_methylase"/>
    <property type="match status" value="1"/>
</dbReference>
<comment type="caution">
    <text evidence="7">The sequence shown here is derived from an EMBL/GenBank/DDBJ whole genome shotgun (WGS) entry which is preliminary data.</text>
</comment>
<dbReference type="Gene3D" id="3.30.950.10">
    <property type="entry name" value="Methyltransferase, Cobalt-precorrin-4 Transmethylase, Domain 2"/>
    <property type="match status" value="1"/>
</dbReference>
<keyword evidence="3 7" id="KW-0489">Methyltransferase</keyword>
<evidence type="ECO:0000259" key="6">
    <source>
        <dbReference type="Pfam" id="PF00590"/>
    </source>
</evidence>
<dbReference type="InterPro" id="IPR014776">
    <property type="entry name" value="4pyrrole_Mease_sub2"/>
</dbReference>
<dbReference type="InterPro" id="IPR006365">
    <property type="entry name" value="Cbl_synth_CobL"/>
</dbReference>
<evidence type="ECO:0000313" key="8">
    <source>
        <dbReference type="Proteomes" id="UP000295131"/>
    </source>
</evidence>
<dbReference type="EMBL" id="SMSI01000002">
    <property type="protein sequence ID" value="TDH35802.1"/>
    <property type="molecule type" value="Genomic_DNA"/>
</dbReference>
<dbReference type="InterPro" id="IPR014777">
    <property type="entry name" value="4pyrrole_Mease_sub1"/>
</dbReference>
<dbReference type="OrthoDB" id="9787825at2"/>
<dbReference type="PANTHER" id="PTHR43182">
    <property type="entry name" value="COBALT-PRECORRIN-6B C(15)-METHYLTRANSFERASE (DECARBOXYLATING)"/>
    <property type="match status" value="1"/>
</dbReference>
<feature type="domain" description="Tetrapyrrole methylase" evidence="6">
    <location>
        <begin position="14"/>
        <end position="198"/>
    </location>
</feature>
<dbReference type="InterPro" id="IPR029063">
    <property type="entry name" value="SAM-dependent_MTases_sf"/>
</dbReference>
<accession>A0A4V6PK05</accession>
<dbReference type="Gene3D" id="3.40.1010.10">
    <property type="entry name" value="Cobalt-precorrin-4 Transmethylase, Domain 1"/>
    <property type="match status" value="1"/>
</dbReference>
<dbReference type="GO" id="GO:0032259">
    <property type="term" value="P:methylation"/>
    <property type="evidence" value="ECO:0007669"/>
    <property type="project" value="UniProtKB-KW"/>
</dbReference>
<comment type="pathway">
    <text evidence="1">Cofactor biosynthesis; adenosylcobalamin biosynthesis.</text>
</comment>